<dbReference type="PRINTS" id="PR00792">
    <property type="entry name" value="PEPSIN"/>
</dbReference>
<dbReference type="SUPFAM" id="SSF50630">
    <property type="entry name" value="Acid proteases"/>
    <property type="match status" value="1"/>
</dbReference>
<feature type="active site" evidence="5">
    <location>
        <position position="110"/>
    </location>
</feature>
<proteinExistence type="inferred from homology"/>
<evidence type="ECO:0000313" key="7">
    <source>
        <dbReference type="EMBL" id="CAF9917794.1"/>
    </source>
</evidence>
<sequence length="419" mass="45541">MSSNLAKVKLIHNPKYKRSGVKSYVSLLRKYNFAPTKDGPYFVGNKVQHQGKVGGQHPIGGRTHMRRCLQKKETDDRAGEVPAEDEQNDVEYLCEVAIGTPAQTLKLDFDTGSADLWVWSTELPKTTSTVGHTVYDPSKSSTFKDSKGSSWKISYGDSSSASGTVGTDNISIGGLVIKNQAVELANTLSTQFEQGVGDGLLGLAWGSINTVSPKQVDTPVENMISQEDIPKDQELFTCHFGTTKATDDADRKESFYTFGYIDKPSLGGQEPYYVAIDNSQGFWQFPSTTVSIAGSQFTRPDNTAIADTGTTLALIDDAICGKIYDAIPGSKYDSRQQGYVFPTSTATKDLPVVSFAVGDKEFSVNMNDLAFVDVGDGMSYGGIQSRGDLSFDILGDTWLKGVYAIFDQGNTRFGVVQRK</sequence>
<name>A0A8H3F4E3_9LECA</name>
<feature type="domain" description="Peptidase A1" evidence="6">
    <location>
        <begin position="92"/>
        <end position="416"/>
    </location>
</feature>
<dbReference type="InterPro" id="IPR034163">
    <property type="entry name" value="Aspergillopepsin-like_cat_dom"/>
</dbReference>
<protein>
    <recommendedName>
        <fullName evidence="6">Peptidase A1 domain-containing protein</fullName>
    </recommendedName>
</protein>
<evidence type="ECO:0000256" key="1">
    <source>
        <dbReference type="ARBA" id="ARBA00007447"/>
    </source>
</evidence>
<evidence type="ECO:0000256" key="2">
    <source>
        <dbReference type="ARBA" id="ARBA00022670"/>
    </source>
</evidence>
<dbReference type="EMBL" id="CAJPDS010000020">
    <property type="protein sequence ID" value="CAF9917794.1"/>
    <property type="molecule type" value="Genomic_DNA"/>
</dbReference>
<keyword evidence="3" id="KW-0064">Aspartyl protease</keyword>
<dbReference type="CDD" id="cd06097">
    <property type="entry name" value="Aspergillopepsin_like"/>
    <property type="match status" value="1"/>
</dbReference>
<dbReference type="GO" id="GO:0006508">
    <property type="term" value="P:proteolysis"/>
    <property type="evidence" value="ECO:0007669"/>
    <property type="project" value="UniProtKB-KW"/>
</dbReference>
<dbReference type="PANTHER" id="PTHR47966:SF1">
    <property type="entry name" value="ASPARTYL PROTEINASE"/>
    <property type="match status" value="1"/>
</dbReference>
<comment type="caution">
    <text evidence="7">The sequence shown here is derived from an EMBL/GenBank/DDBJ whole genome shotgun (WGS) entry which is preliminary data.</text>
</comment>
<organism evidence="7 8">
    <name type="scientific">Heterodermia speciosa</name>
    <dbReference type="NCBI Taxonomy" id="116794"/>
    <lineage>
        <taxon>Eukaryota</taxon>
        <taxon>Fungi</taxon>
        <taxon>Dikarya</taxon>
        <taxon>Ascomycota</taxon>
        <taxon>Pezizomycotina</taxon>
        <taxon>Lecanoromycetes</taxon>
        <taxon>OSLEUM clade</taxon>
        <taxon>Lecanoromycetidae</taxon>
        <taxon>Caliciales</taxon>
        <taxon>Physciaceae</taxon>
        <taxon>Heterodermia</taxon>
    </lineage>
</organism>
<dbReference type="FunFam" id="2.40.70.10:FF:000092">
    <property type="entry name" value="Aspartic endopeptidase (AP1)"/>
    <property type="match status" value="1"/>
</dbReference>
<accession>A0A8H3F4E3</accession>
<dbReference type="InterPro" id="IPR001461">
    <property type="entry name" value="Aspartic_peptidase_A1"/>
</dbReference>
<dbReference type="PROSITE" id="PS51767">
    <property type="entry name" value="PEPTIDASE_A1"/>
    <property type="match status" value="1"/>
</dbReference>
<evidence type="ECO:0000259" key="6">
    <source>
        <dbReference type="PROSITE" id="PS51767"/>
    </source>
</evidence>
<reference evidence="7" key="1">
    <citation type="submission" date="2021-03" db="EMBL/GenBank/DDBJ databases">
        <authorList>
            <person name="Tagirdzhanova G."/>
        </authorList>
    </citation>
    <scope>NUCLEOTIDE SEQUENCE</scope>
</reference>
<evidence type="ECO:0000256" key="5">
    <source>
        <dbReference type="PIRSR" id="PIRSR601461-1"/>
    </source>
</evidence>
<dbReference type="AlphaFoldDB" id="A0A8H3F4E3"/>
<dbReference type="OrthoDB" id="2747330at2759"/>
<evidence type="ECO:0000256" key="4">
    <source>
        <dbReference type="ARBA" id="ARBA00022801"/>
    </source>
</evidence>
<keyword evidence="4" id="KW-0378">Hydrolase</keyword>
<dbReference type="GO" id="GO:0004190">
    <property type="term" value="F:aspartic-type endopeptidase activity"/>
    <property type="evidence" value="ECO:0007669"/>
    <property type="project" value="UniProtKB-KW"/>
</dbReference>
<dbReference type="Proteomes" id="UP000664521">
    <property type="component" value="Unassembled WGS sequence"/>
</dbReference>
<dbReference type="PANTHER" id="PTHR47966">
    <property type="entry name" value="BETA-SITE APP-CLEAVING ENZYME, ISOFORM A-RELATED"/>
    <property type="match status" value="1"/>
</dbReference>
<keyword evidence="2" id="KW-0645">Protease</keyword>
<feature type="active site" evidence="5">
    <location>
        <position position="307"/>
    </location>
</feature>
<comment type="similarity">
    <text evidence="1">Belongs to the peptidase A1 family.</text>
</comment>
<dbReference type="Gene3D" id="2.40.70.10">
    <property type="entry name" value="Acid Proteases"/>
    <property type="match status" value="2"/>
</dbReference>
<evidence type="ECO:0000256" key="3">
    <source>
        <dbReference type="ARBA" id="ARBA00022750"/>
    </source>
</evidence>
<dbReference type="InterPro" id="IPR033121">
    <property type="entry name" value="PEPTIDASE_A1"/>
</dbReference>
<keyword evidence="8" id="KW-1185">Reference proteome</keyword>
<dbReference type="Pfam" id="PF00026">
    <property type="entry name" value="Asp"/>
    <property type="match status" value="1"/>
</dbReference>
<gene>
    <name evidence="7" type="ORF">HETSPECPRED_003592</name>
</gene>
<dbReference type="InterPro" id="IPR021109">
    <property type="entry name" value="Peptidase_aspartic_dom_sf"/>
</dbReference>
<evidence type="ECO:0000313" key="8">
    <source>
        <dbReference type="Proteomes" id="UP000664521"/>
    </source>
</evidence>